<comment type="caution">
    <text evidence="1">The sequence shown here is derived from an EMBL/GenBank/DDBJ whole genome shotgun (WGS) entry which is preliminary data.</text>
</comment>
<keyword evidence="2" id="KW-1185">Reference proteome</keyword>
<dbReference type="AlphaFoldDB" id="A0AAU9X1Y8"/>
<sequence length="63" mass="7090">MLIKTFGSQDEKVQTCDAVYFDMKLSAYSVPLICEPFTGQSVALARNMYKHLNGIHLDDYSKG</sequence>
<gene>
    <name evidence="1" type="ORF">PMEA_00015626</name>
</gene>
<feature type="non-terminal residue" evidence="1">
    <location>
        <position position="63"/>
    </location>
</feature>
<dbReference type="EMBL" id="CALNXJ010000028">
    <property type="protein sequence ID" value="CAH3133977.1"/>
    <property type="molecule type" value="Genomic_DNA"/>
</dbReference>
<organism evidence="1 2">
    <name type="scientific">Pocillopora meandrina</name>
    <dbReference type="NCBI Taxonomy" id="46732"/>
    <lineage>
        <taxon>Eukaryota</taxon>
        <taxon>Metazoa</taxon>
        <taxon>Cnidaria</taxon>
        <taxon>Anthozoa</taxon>
        <taxon>Hexacorallia</taxon>
        <taxon>Scleractinia</taxon>
        <taxon>Astrocoeniina</taxon>
        <taxon>Pocilloporidae</taxon>
        <taxon>Pocillopora</taxon>
    </lineage>
</organism>
<proteinExistence type="predicted"/>
<evidence type="ECO:0000313" key="1">
    <source>
        <dbReference type="EMBL" id="CAH3133977.1"/>
    </source>
</evidence>
<protein>
    <submittedName>
        <fullName evidence="1">Uncharacterized protein</fullName>
    </submittedName>
</protein>
<dbReference type="Proteomes" id="UP001159428">
    <property type="component" value="Unassembled WGS sequence"/>
</dbReference>
<name>A0AAU9X1Y8_9CNID</name>
<reference evidence="1 2" key="1">
    <citation type="submission" date="2022-05" db="EMBL/GenBank/DDBJ databases">
        <authorList>
            <consortium name="Genoscope - CEA"/>
            <person name="William W."/>
        </authorList>
    </citation>
    <scope>NUCLEOTIDE SEQUENCE [LARGE SCALE GENOMIC DNA]</scope>
</reference>
<accession>A0AAU9X1Y8</accession>
<evidence type="ECO:0000313" key="2">
    <source>
        <dbReference type="Proteomes" id="UP001159428"/>
    </source>
</evidence>